<gene>
    <name evidence="2" type="ORF">GCM10022236_02160</name>
</gene>
<keyword evidence="1" id="KW-1133">Transmembrane helix</keyword>
<evidence type="ECO:0008006" key="4">
    <source>
        <dbReference type="Google" id="ProtNLM"/>
    </source>
</evidence>
<sequence>MTGDIRAGDRRADDGLVLPRIMPELLYGALVSASVLAVSSVDGPTSRHVATTIVLVVAIYWLAHVYRDASGVGDEDREGSTPDRVRRALRTNNPILIGSLGPILMFTVGLMLGLSVPASVWFALVYTAALLAGASAYAAHQAGIRGRALAIQMIIGGSFGLPMIVLHYLLH</sequence>
<feature type="transmembrane region" description="Helical" evidence="1">
    <location>
        <begin position="45"/>
        <end position="63"/>
    </location>
</feature>
<keyword evidence="3" id="KW-1185">Reference proteome</keyword>
<feature type="transmembrane region" description="Helical" evidence="1">
    <location>
        <begin position="120"/>
        <end position="139"/>
    </location>
</feature>
<comment type="caution">
    <text evidence="2">The sequence shown here is derived from an EMBL/GenBank/DDBJ whole genome shotgun (WGS) entry which is preliminary data.</text>
</comment>
<evidence type="ECO:0000313" key="2">
    <source>
        <dbReference type="EMBL" id="GAA3603999.1"/>
    </source>
</evidence>
<organism evidence="2 3">
    <name type="scientific">Microlunatus ginsengisoli</name>
    <dbReference type="NCBI Taxonomy" id="363863"/>
    <lineage>
        <taxon>Bacteria</taxon>
        <taxon>Bacillati</taxon>
        <taxon>Actinomycetota</taxon>
        <taxon>Actinomycetes</taxon>
        <taxon>Propionibacteriales</taxon>
        <taxon>Propionibacteriaceae</taxon>
        <taxon>Microlunatus</taxon>
    </lineage>
</organism>
<dbReference type="Proteomes" id="UP001501490">
    <property type="component" value="Unassembled WGS sequence"/>
</dbReference>
<reference evidence="3" key="1">
    <citation type="journal article" date="2019" name="Int. J. Syst. Evol. Microbiol.">
        <title>The Global Catalogue of Microorganisms (GCM) 10K type strain sequencing project: providing services to taxonomists for standard genome sequencing and annotation.</title>
        <authorList>
            <consortium name="The Broad Institute Genomics Platform"/>
            <consortium name="The Broad Institute Genome Sequencing Center for Infectious Disease"/>
            <person name="Wu L."/>
            <person name="Ma J."/>
        </authorList>
    </citation>
    <scope>NUCLEOTIDE SEQUENCE [LARGE SCALE GENOMIC DNA]</scope>
    <source>
        <strain evidence="3">JCM 16929</strain>
    </source>
</reference>
<accession>A0ABP6ZGJ9</accession>
<keyword evidence="1" id="KW-0472">Membrane</keyword>
<evidence type="ECO:0000256" key="1">
    <source>
        <dbReference type="SAM" id="Phobius"/>
    </source>
</evidence>
<feature type="transmembrane region" description="Helical" evidence="1">
    <location>
        <begin position="94"/>
        <end position="114"/>
    </location>
</feature>
<evidence type="ECO:0000313" key="3">
    <source>
        <dbReference type="Proteomes" id="UP001501490"/>
    </source>
</evidence>
<feature type="transmembrane region" description="Helical" evidence="1">
    <location>
        <begin position="21"/>
        <end position="39"/>
    </location>
</feature>
<protein>
    <recommendedName>
        <fullName evidence="4">UbiA prenyltransferase family protein</fullName>
    </recommendedName>
</protein>
<proteinExistence type="predicted"/>
<dbReference type="RefSeq" id="WP_344801211.1">
    <property type="nucleotide sequence ID" value="NZ_BAABAB010000002.1"/>
</dbReference>
<keyword evidence="1" id="KW-0812">Transmembrane</keyword>
<dbReference type="EMBL" id="BAABAB010000002">
    <property type="protein sequence ID" value="GAA3603999.1"/>
    <property type="molecule type" value="Genomic_DNA"/>
</dbReference>
<name>A0ABP6ZGJ9_9ACTN</name>
<feature type="transmembrane region" description="Helical" evidence="1">
    <location>
        <begin position="151"/>
        <end position="170"/>
    </location>
</feature>